<feature type="region of interest" description="Disordered" evidence="1">
    <location>
        <begin position="274"/>
        <end position="331"/>
    </location>
</feature>
<gene>
    <name evidence="2" type="ORF">GGI15_004534</name>
</gene>
<dbReference type="Proteomes" id="UP001140172">
    <property type="component" value="Unassembled WGS sequence"/>
</dbReference>
<dbReference type="AlphaFoldDB" id="A0A9W8H9D0"/>
<dbReference type="OrthoDB" id="5529037at2759"/>
<feature type="compositionally biased region" description="Low complexity" evidence="1">
    <location>
        <begin position="302"/>
        <end position="316"/>
    </location>
</feature>
<evidence type="ECO:0000313" key="2">
    <source>
        <dbReference type="EMBL" id="KAJ2777348.1"/>
    </source>
</evidence>
<name>A0A9W8H9D0_9FUNG</name>
<sequence>MGSDKEKAEKERASEFATFLANQDRATARNLSYQQSREAIRAVQLDRYSGADGKTTLVSYIAHVDSMCSLYSVTDDHERYRVAVGGLTPDVSRVWLAQQQILAKEGKRPSLDILWDFLRKQFEPLATEGDAIEQLTELRFREDAPGADFVKHNAHFDRLVARLTEDPGATLTMGLYRATLPHDYKVAAIIQKASTLQEVREAAQLVWQAYTKNKQRVNTTHNSHGSSGMVEYMDVDRLSYDDSLPCSRDEFDNRLRSGMCVYCGRGKHTIAQCNRRKMSTNATSPSGNGNGGGRRNRKKKVQVNAVTTTEVATQATPSAPTSQENPNQGNF</sequence>
<evidence type="ECO:0000256" key="1">
    <source>
        <dbReference type="SAM" id="MobiDB-lite"/>
    </source>
</evidence>
<organism evidence="2 3">
    <name type="scientific">Coemansia interrupta</name>
    <dbReference type="NCBI Taxonomy" id="1126814"/>
    <lineage>
        <taxon>Eukaryota</taxon>
        <taxon>Fungi</taxon>
        <taxon>Fungi incertae sedis</taxon>
        <taxon>Zoopagomycota</taxon>
        <taxon>Kickxellomycotina</taxon>
        <taxon>Kickxellomycetes</taxon>
        <taxon>Kickxellales</taxon>
        <taxon>Kickxellaceae</taxon>
        <taxon>Coemansia</taxon>
    </lineage>
</organism>
<evidence type="ECO:0000313" key="3">
    <source>
        <dbReference type="Proteomes" id="UP001140172"/>
    </source>
</evidence>
<feature type="compositionally biased region" description="Polar residues" evidence="1">
    <location>
        <begin position="317"/>
        <end position="331"/>
    </location>
</feature>
<accession>A0A9W8H9D0</accession>
<comment type="caution">
    <text evidence="2">The sequence shown here is derived from an EMBL/GenBank/DDBJ whole genome shotgun (WGS) entry which is preliminary data.</text>
</comment>
<proteinExistence type="predicted"/>
<dbReference type="EMBL" id="JANBUM010000422">
    <property type="protein sequence ID" value="KAJ2777348.1"/>
    <property type="molecule type" value="Genomic_DNA"/>
</dbReference>
<keyword evidence="3" id="KW-1185">Reference proteome</keyword>
<reference evidence="2" key="1">
    <citation type="submission" date="2022-07" db="EMBL/GenBank/DDBJ databases">
        <title>Phylogenomic reconstructions and comparative analyses of Kickxellomycotina fungi.</title>
        <authorList>
            <person name="Reynolds N.K."/>
            <person name="Stajich J.E."/>
            <person name="Barry K."/>
            <person name="Grigoriev I.V."/>
            <person name="Crous P."/>
            <person name="Smith M.E."/>
        </authorList>
    </citation>
    <scope>NUCLEOTIDE SEQUENCE</scope>
    <source>
        <strain evidence="2">BCRC 34489</strain>
    </source>
</reference>
<protein>
    <submittedName>
        <fullName evidence="2">Uncharacterized protein</fullName>
    </submittedName>
</protein>